<dbReference type="STRING" id="1247936.BN2475_420046"/>
<dbReference type="RefSeq" id="WP_094781064.1">
    <property type="nucleotide sequence ID" value="NZ_CYGX02000042.1"/>
</dbReference>
<protein>
    <recommendedName>
        <fullName evidence="3">Phage tail protein</fullName>
    </recommendedName>
</protein>
<dbReference type="Proteomes" id="UP000187012">
    <property type="component" value="Unassembled WGS sequence"/>
</dbReference>
<accession>A0A1N7S795</accession>
<keyword evidence="2" id="KW-1185">Reference proteome</keyword>
<evidence type="ECO:0000313" key="1">
    <source>
        <dbReference type="EMBL" id="SIT43307.1"/>
    </source>
</evidence>
<organism evidence="1 2">
    <name type="scientific">Paraburkholderia ribeironis</name>
    <dbReference type="NCBI Taxonomy" id="1247936"/>
    <lineage>
        <taxon>Bacteria</taxon>
        <taxon>Pseudomonadati</taxon>
        <taxon>Pseudomonadota</taxon>
        <taxon>Betaproteobacteria</taxon>
        <taxon>Burkholderiales</taxon>
        <taxon>Burkholderiaceae</taxon>
        <taxon>Paraburkholderia</taxon>
    </lineage>
</organism>
<dbReference type="EMBL" id="CYGX02000042">
    <property type="protein sequence ID" value="SIT43307.1"/>
    <property type="molecule type" value="Genomic_DNA"/>
</dbReference>
<reference evidence="1 2" key="1">
    <citation type="submission" date="2016-12" db="EMBL/GenBank/DDBJ databases">
        <authorList>
            <person name="Song W.-J."/>
            <person name="Kurnit D.M."/>
        </authorList>
    </citation>
    <scope>NUCLEOTIDE SEQUENCE [LARGE SCALE GENOMIC DNA]</scope>
    <source>
        <strain evidence="1 2">STM7296</strain>
    </source>
</reference>
<evidence type="ECO:0008006" key="3">
    <source>
        <dbReference type="Google" id="ProtNLM"/>
    </source>
</evidence>
<name>A0A1N7S795_9BURK</name>
<dbReference type="AlphaFoldDB" id="A0A1N7S795"/>
<dbReference type="OrthoDB" id="370073at2"/>
<proteinExistence type="predicted"/>
<evidence type="ECO:0000313" key="2">
    <source>
        <dbReference type="Proteomes" id="UP000187012"/>
    </source>
</evidence>
<gene>
    <name evidence="1" type="ORF">BN2475_420046</name>
</gene>
<sequence>MNDTAGRLLAALPAIYRATGDDPLRALLAAFERMLLASGNANAPAIADEIDAIPSLFAPLGVKPTAYRQTINGPASIQSEARPPAPDRFMPWLAQWVAFTPYRYFSADELRHIVAGIVPLYGRRGTRDYMEKLLALCFGAIGESSIDENPVRGFVIGRSHVGVDTELAVSEPYRFRVEFRLHERAFTRAHGAPHDLEERVRAVVEFARPAHTEYELVLTRNQREPMEG</sequence>